<evidence type="ECO:0000256" key="1">
    <source>
        <dbReference type="SAM" id="MobiDB-lite"/>
    </source>
</evidence>
<evidence type="ECO:0000313" key="3">
    <source>
        <dbReference type="Proteomes" id="UP000521943"/>
    </source>
</evidence>
<dbReference type="EMBL" id="JACGCI010000047">
    <property type="protein sequence ID" value="KAF6751945.1"/>
    <property type="molecule type" value="Genomic_DNA"/>
</dbReference>
<feature type="region of interest" description="Disordered" evidence="1">
    <location>
        <begin position="210"/>
        <end position="236"/>
    </location>
</feature>
<evidence type="ECO:0000313" key="2">
    <source>
        <dbReference type="EMBL" id="KAF6751945.1"/>
    </source>
</evidence>
<name>A0A8H6HSF2_9AGAR</name>
<proteinExistence type="predicted"/>
<protein>
    <submittedName>
        <fullName evidence="2">Uncharacterized protein</fullName>
    </submittedName>
</protein>
<sequence>MPRSSRRCLAGNISVVTSSASNSTRAALSARPPIPCATTPLAGIIYIVTSSKCYGGEAFRPAFPNTSKIILPGAHAVTPFAGMISVATASKWDGDRLARVLRTRAILTLADRLESPTPNAATPPAGIISVAISRNWPVPDAFPSSTRPPQELPSRLHQIRTPRTLLATPLAGFNYIVFSQNEDVGTHFGFSVARRTHFCCVFAVPAVESSLSSPRHPPSRPRDSFLSWNDERRKTRPSHRHGSLLIVTIRVRDDMFCHILSAYGRYFAVQKGGFSGCCLSSRGCRRAFDVENTRTPRRCKLSASEASTRGNQGVMFR</sequence>
<dbReference type="AlphaFoldDB" id="A0A8H6HSF2"/>
<organism evidence="2 3">
    <name type="scientific">Ephemerocybe angulata</name>
    <dbReference type="NCBI Taxonomy" id="980116"/>
    <lineage>
        <taxon>Eukaryota</taxon>
        <taxon>Fungi</taxon>
        <taxon>Dikarya</taxon>
        <taxon>Basidiomycota</taxon>
        <taxon>Agaricomycotina</taxon>
        <taxon>Agaricomycetes</taxon>
        <taxon>Agaricomycetidae</taxon>
        <taxon>Agaricales</taxon>
        <taxon>Agaricineae</taxon>
        <taxon>Psathyrellaceae</taxon>
        <taxon>Ephemerocybe</taxon>
    </lineage>
</organism>
<reference evidence="2 3" key="1">
    <citation type="submission" date="2020-07" db="EMBL/GenBank/DDBJ databases">
        <title>Comparative genomics of pyrophilous fungi reveals a link between fire events and developmental genes.</title>
        <authorList>
            <consortium name="DOE Joint Genome Institute"/>
            <person name="Steindorff A.S."/>
            <person name="Carver A."/>
            <person name="Calhoun S."/>
            <person name="Stillman K."/>
            <person name="Liu H."/>
            <person name="Lipzen A."/>
            <person name="Pangilinan J."/>
            <person name="Labutti K."/>
            <person name="Bruns T.D."/>
            <person name="Grigoriev I.V."/>
        </authorList>
    </citation>
    <scope>NUCLEOTIDE SEQUENCE [LARGE SCALE GENOMIC DNA]</scope>
    <source>
        <strain evidence="2 3">CBS 144469</strain>
    </source>
</reference>
<keyword evidence="3" id="KW-1185">Reference proteome</keyword>
<comment type="caution">
    <text evidence="2">The sequence shown here is derived from an EMBL/GenBank/DDBJ whole genome shotgun (WGS) entry which is preliminary data.</text>
</comment>
<gene>
    <name evidence="2" type="ORF">DFP72DRAFT_1070969</name>
</gene>
<dbReference type="Proteomes" id="UP000521943">
    <property type="component" value="Unassembled WGS sequence"/>
</dbReference>
<accession>A0A8H6HSF2</accession>